<dbReference type="PANTHER" id="PTHR30118:SF15">
    <property type="entry name" value="TRANSCRIPTIONAL REGULATORY PROTEIN"/>
    <property type="match status" value="1"/>
</dbReference>
<evidence type="ECO:0000256" key="4">
    <source>
        <dbReference type="ARBA" id="ARBA00023163"/>
    </source>
</evidence>
<dbReference type="InterPro" id="IPR005119">
    <property type="entry name" value="LysR_subst-bd"/>
</dbReference>
<dbReference type="Gene3D" id="3.40.190.10">
    <property type="entry name" value="Periplasmic binding protein-like II"/>
    <property type="match status" value="2"/>
</dbReference>
<dbReference type="SUPFAM" id="SSF46785">
    <property type="entry name" value="Winged helix' DNA-binding domain"/>
    <property type="match status" value="1"/>
</dbReference>
<sequence>MTTPDNHPADSVTRGQLRFLLHLSETQKLSRTAEVLGLSLSAASRTLEKLRAAFDDPLFTPHARGLKPTEALRRILPELRRTLEQTDRLFAPPKFDPKAARGRFRIASRGLITSSLLAYLLTRTAEEAPHLVIEHHHRTGSVWEDLESGRIDLAVVTDRSIPPAFHTTPLFDIQLGILLRNEHPLRLKTGGCAPELADFLSYRRLAMSVSSDFRYASWDRQLAGENPELLEPVAATSSSSIDLAAALSVSDFLMITPKRGAEAIAPYYGLAWMPLPRELQAPVRQHGCLAWTEMHHRDPLHVWVRRLIRGWARSGMSGTSDASGSPSAS</sequence>
<feature type="domain" description="HTH lysR-type" evidence="5">
    <location>
        <begin position="16"/>
        <end position="69"/>
    </location>
</feature>
<evidence type="ECO:0000256" key="1">
    <source>
        <dbReference type="ARBA" id="ARBA00009437"/>
    </source>
</evidence>
<dbReference type="PROSITE" id="PS50931">
    <property type="entry name" value="HTH_LYSR"/>
    <property type="match status" value="1"/>
</dbReference>
<dbReference type="SUPFAM" id="SSF53850">
    <property type="entry name" value="Periplasmic binding protein-like II"/>
    <property type="match status" value="1"/>
</dbReference>
<dbReference type="Pfam" id="PF00126">
    <property type="entry name" value="HTH_1"/>
    <property type="match status" value="1"/>
</dbReference>
<evidence type="ECO:0000256" key="2">
    <source>
        <dbReference type="ARBA" id="ARBA00023015"/>
    </source>
</evidence>
<dbReference type="AlphaFoldDB" id="A0A2Z6IBF6"/>
<evidence type="ECO:0000313" key="7">
    <source>
        <dbReference type="Proteomes" id="UP000271003"/>
    </source>
</evidence>
<dbReference type="InterPro" id="IPR037402">
    <property type="entry name" value="YidZ_PBP2"/>
</dbReference>
<comment type="similarity">
    <text evidence="1">Belongs to the LysR transcriptional regulatory family.</text>
</comment>
<dbReference type="GO" id="GO:0003700">
    <property type="term" value="F:DNA-binding transcription factor activity"/>
    <property type="evidence" value="ECO:0007669"/>
    <property type="project" value="InterPro"/>
</dbReference>
<evidence type="ECO:0000313" key="6">
    <source>
        <dbReference type="EMBL" id="BBF22947.1"/>
    </source>
</evidence>
<dbReference type="RefSeq" id="WP_170143814.1">
    <property type="nucleotide sequence ID" value="NZ_AP018786.1"/>
</dbReference>
<dbReference type="InterPro" id="IPR036390">
    <property type="entry name" value="WH_DNA-bd_sf"/>
</dbReference>
<gene>
    <name evidence="6" type="ORF">SUTMEG_08380</name>
</gene>
<reference evidence="6 7" key="1">
    <citation type="journal article" date="2018" name="Int. J. Syst. Evol. Microbiol.">
        <title>Mesosutterella multiformis gen. nov., sp. nov., a member of the family Sutterellaceae and Sutterella megalosphaeroides sp. nov., isolated from human faeces.</title>
        <authorList>
            <person name="Sakamoto M."/>
            <person name="Ikeyama N."/>
            <person name="Kunihiro T."/>
            <person name="Iino T."/>
            <person name="Yuki M."/>
            <person name="Ohkuma M."/>
        </authorList>
    </citation>
    <scope>NUCLEOTIDE SEQUENCE [LARGE SCALE GENOMIC DNA]</scope>
    <source>
        <strain evidence="6 7">6FBBBH3</strain>
    </source>
</reference>
<dbReference type="InterPro" id="IPR050389">
    <property type="entry name" value="LysR-type_TF"/>
</dbReference>
<evidence type="ECO:0000256" key="3">
    <source>
        <dbReference type="ARBA" id="ARBA00023125"/>
    </source>
</evidence>
<dbReference type="KEGG" id="sutt:SUTMEG_08380"/>
<keyword evidence="3" id="KW-0238">DNA-binding</keyword>
<evidence type="ECO:0000259" key="5">
    <source>
        <dbReference type="PROSITE" id="PS50931"/>
    </source>
</evidence>
<protein>
    <submittedName>
        <fullName evidence="6">LysR family transcriptional regulator</fullName>
    </submittedName>
</protein>
<keyword evidence="2" id="KW-0805">Transcription regulation</keyword>
<proteinExistence type="inferred from homology"/>
<dbReference type="InterPro" id="IPR036388">
    <property type="entry name" value="WH-like_DNA-bd_sf"/>
</dbReference>
<accession>A0A2Z6IBF6</accession>
<organism evidence="6 7">
    <name type="scientific">Sutterella megalosphaeroides</name>
    <dbReference type="NCBI Taxonomy" id="2494234"/>
    <lineage>
        <taxon>Bacteria</taxon>
        <taxon>Pseudomonadati</taxon>
        <taxon>Pseudomonadota</taxon>
        <taxon>Betaproteobacteria</taxon>
        <taxon>Burkholderiales</taxon>
        <taxon>Sutterellaceae</taxon>
        <taxon>Sutterella</taxon>
    </lineage>
</organism>
<keyword evidence="7" id="KW-1185">Reference proteome</keyword>
<name>A0A2Z6IBF6_9BURK</name>
<dbReference type="Proteomes" id="UP000271003">
    <property type="component" value="Chromosome"/>
</dbReference>
<dbReference type="Pfam" id="PF03466">
    <property type="entry name" value="LysR_substrate"/>
    <property type="match status" value="1"/>
</dbReference>
<dbReference type="EMBL" id="AP018786">
    <property type="protein sequence ID" value="BBF22947.1"/>
    <property type="molecule type" value="Genomic_DNA"/>
</dbReference>
<dbReference type="InterPro" id="IPR000847">
    <property type="entry name" value="LysR_HTH_N"/>
</dbReference>
<dbReference type="GO" id="GO:0003677">
    <property type="term" value="F:DNA binding"/>
    <property type="evidence" value="ECO:0007669"/>
    <property type="project" value="UniProtKB-KW"/>
</dbReference>
<dbReference type="Gene3D" id="1.10.10.10">
    <property type="entry name" value="Winged helix-like DNA-binding domain superfamily/Winged helix DNA-binding domain"/>
    <property type="match status" value="1"/>
</dbReference>
<dbReference type="CDD" id="cd08417">
    <property type="entry name" value="PBP2_Nitroaromatics_like"/>
    <property type="match status" value="1"/>
</dbReference>
<keyword evidence="4" id="KW-0804">Transcription</keyword>
<dbReference type="PANTHER" id="PTHR30118">
    <property type="entry name" value="HTH-TYPE TRANSCRIPTIONAL REGULATOR LEUO-RELATED"/>
    <property type="match status" value="1"/>
</dbReference>